<sequence>MQVHTAVQLVQASVQLYYRLDMSFGVSQLCVMLRETRRRGARRAELRRAHLSPGTRGRARRLAGLPDPKMAGAAVLRARRDWVRPAGPAWRDGPHWRRPDPVAEEAVLRLDCVRGTDGTALRWQR</sequence>
<name>A0AAV7NDU6_PLEWA</name>
<accession>A0AAV7NDU6</accession>
<dbReference type="AlphaFoldDB" id="A0AAV7NDU6"/>
<reference evidence="1" key="1">
    <citation type="journal article" date="2022" name="bioRxiv">
        <title>Sequencing and chromosome-scale assembly of the giantPleurodeles waltlgenome.</title>
        <authorList>
            <person name="Brown T."/>
            <person name="Elewa A."/>
            <person name="Iarovenko S."/>
            <person name="Subramanian E."/>
            <person name="Araus A.J."/>
            <person name="Petzold A."/>
            <person name="Susuki M."/>
            <person name="Suzuki K.-i.T."/>
            <person name="Hayashi T."/>
            <person name="Toyoda A."/>
            <person name="Oliveira C."/>
            <person name="Osipova E."/>
            <person name="Leigh N.D."/>
            <person name="Simon A."/>
            <person name="Yun M.H."/>
        </authorList>
    </citation>
    <scope>NUCLEOTIDE SEQUENCE</scope>
    <source>
        <strain evidence="1">20211129_DDA</strain>
        <tissue evidence="1">Liver</tissue>
    </source>
</reference>
<evidence type="ECO:0000313" key="2">
    <source>
        <dbReference type="Proteomes" id="UP001066276"/>
    </source>
</evidence>
<evidence type="ECO:0000313" key="1">
    <source>
        <dbReference type="EMBL" id="KAJ1113050.1"/>
    </source>
</evidence>
<dbReference type="Proteomes" id="UP001066276">
    <property type="component" value="Chromosome 8"/>
</dbReference>
<dbReference type="EMBL" id="JANPWB010000012">
    <property type="protein sequence ID" value="KAJ1113050.1"/>
    <property type="molecule type" value="Genomic_DNA"/>
</dbReference>
<gene>
    <name evidence="1" type="ORF">NDU88_001309</name>
</gene>
<organism evidence="1 2">
    <name type="scientific">Pleurodeles waltl</name>
    <name type="common">Iberian ribbed newt</name>
    <dbReference type="NCBI Taxonomy" id="8319"/>
    <lineage>
        <taxon>Eukaryota</taxon>
        <taxon>Metazoa</taxon>
        <taxon>Chordata</taxon>
        <taxon>Craniata</taxon>
        <taxon>Vertebrata</taxon>
        <taxon>Euteleostomi</taxon>
        <taxon>Amphibia</taxon>
        <taxon>Batrachia</taxon>
        <taxon>Caudata</taxon>
        <taxon>Salamandroidea</taxon>
        <taxon>Salamandridae</taxon>
        <taxon>Pleurodelinae</taxon>
        <taxon>Pleurodeles</taxon>
    </lineage>
</organism>
<comment type="caution">
    <text evidence="1">The sequence shown here is derived from an EMBL/GenBank/DDBJ whole genome shotgun (WGS) entry which is preliminary data.</text>
</comment>
<keyword evidence="2" id="KW-1185">Reference proteome</keyword>
<proteinExistence type="predicted"/>
<protein>
    <submittedName>
        <fullName evidence="1">Uncharacterized protein</fullName>
    </submittedName>
</protein>